<accession>A0ABD1W4Y8</accession>
<keyword evidence="9 12" id="KW-0408">Iron</keyword>
<keyword evidence="16" id="KW-1185">Reference proteome</keyword>
<keyword evidence="10 13" id="KW-0503">Monooxygenase</keyword>
<comment type="similarity">
    <text evidence="2 13">Belongs to the cytochrome P450 family.</text>
</comment>
<dbReference type="InterPro" id="IPR052306">
    <property type="entry name" value="CYP450_71D"/>
</dbReference>
<evidence type="ECO:0000256" key="4">
    <source>
        <dbReference type="ARBA" id="ARBA00022692"/>
    </source>
</evidence>
<dbReference type="Pfam" id="PF00067">
    <property type="entry name" value="p450"/>
    <property type="match status" value="1"/>
</dbReference>
<keyword evidence="4 14" id="KW-0812">Transmembrane</keyword>
<protein>
    <submittedName>
        <fullName evidence="15">Cytochrome</fullName>
    </submittedName>
</protein>
<evidence type="ECO:0000256" key="10">
    <source>
        <dbReference type="ARBA" id="ARBA00023033"/>
    </source>
</evidence>
<evidence type="ECO:0000256" key="6">
    <source>
        <dbReference type="ARBA" id="ARBA00022968"/>
    </source>
</evidence>
<keyword evidence="5 12" id="KW-0479">Metal-binding</keyword>
<dbReference type="CDD" id="cd11072">
    <property type="entry name" value="CYP71-like"/>
    <property type="match status" value="1"/>
</dbReference>
<evidence type="ECO:0000256" key="7">
    <source>
        <dbReference type="ARBA" id="ARBA00022989"/>
    </source>
</evidence>
<evidence type="ECO:0000256" key="11">
    <source>
        <dbReference type="ARBA" id="ARBA00023136"/>
    </source>
</evidence>
<evidence type="ECO:0000256" key="2">
    <source>
        <dbReference type="ARBA" id="ARBA00010617"/>
    </source>
</evidence>
<evidence type="ECO:0000256" key="5">
    <source>
        <dbReference type="ARBA" id="ARBA00022723"/>
    </source>
</evidence>
<keyword evidence="11 14" id="KW-0472">Membrane</keyword>
<keyword evidence="7 14" id="KW-1133">Transmembrane helix</keyword>
<comment type="subcellular location">
    <subcellularLocation>
        <location evidence="1">Membrane</location>
        <topology evidence="1">Single-pass type II membrane protein</topology>
    </subcellularLocation>
</comment>
<dbReference type="PRINTS" id="PR00385">
    <property type="entry name" value="P450"/>
</dbReference>
<evidence type="ECO:0000256" key="8">
    <source>
        <dbReference type="ARBA" id="ARBA00023002"/>
    </source>
</evidence>
<keyword evidence="8 13" id="KW-0560">Oxidoreductase</keyword>
<evidence type="ECO:0000256" key="1">
    <source>
        <dbReference type="ARBA" id="ARBA00004606"/>
    </source>
</evidence>
<organism evidence="15 16">
    <name type="scientific">Forsythia ovata</name>
    <dbReference type="NCBI Taxonomy" id="205694"/>
    <lineage>
        <taxon>Eukaryota</taxon>
        <taxon>Viridiplantae</taxon>
        <taxon>Streptophyta</taxon>
        <taxon>Embryophyta</taxon>
        <taxon>Tracheophyta</taxon>
        <taxon>Spermatophyta</taxon>
        <taxon>Magnoliopsida</taxon>
        <taxon>eudicotyledons</taxon>
        <taxon>Gunneridae</taxon>
        <taxon>Pentapetalae</taxon>
        <taxon>asterids</taxon>
        <taxon>lamiids</taxon>
        <taxon>Lamiales</taxon>
        <taxon>Oleaceae</taxon>
        <taxon>Forsythieae</taxon>
        <taxon>Forsythia</taxon>
    </lineage>
</organism>
<comment type="caution">
    <text evidence="15">The sequence shown here is derived from an EMBL/GenBank/DDBJ whole genome shotgun (WGS) entry which is preliminary data.</text>
</comment>
<evidence type="ECO:0000313" key="16">
    <source>
        <dbReference type="Proteomes" id="UP001604277"/>
    </source>
</evidence>
<sequence>MEFDHFPFITFLLFISIIFLLGRGWKKPKALKKHKNLPPSPSKLPLIGHLHHMVGGLPHHVLAELSKKHGPIMHLQFGEISVVVVSSRELTKDVLKVHDPACANRPESIISKIMWYDYVDIAFSPYNEYWRQMRKICILEVLSAKNVRSFSSIRQDEASRLIKSIQASSGEIINLTDIVYTFTSSITCRAAFGKVVREKDVLISLLRKAVTMTGGFELADLFPSFKLLNVMSWNKQKLLRMRHKLDAILDVIVDEHRDNRATTKKGNGEFGGEDIVDVLLRMKETGELNYPITNDNNIKAVIFDLFSAGTETSSTTVDWAMAEMMRNPDVMAKAQAEIRQTLRGKKMVEEGDVVTLKYLKLVIKETFRLHPPIPLLPRACREEIEVDGYTIPLKSKVMVNIWGMGRNPEYWDDPEIFKPERFENNSTDFLGNNFEYIPFGAGRRICPGMKFGLANVELPLAQLLYHFDWKLPKGKSIADIDMIEANGIAVSRKNSLFLVPMSYTPSIDKN</sequence>
<evidence type="ECO:0000313" key="15">
    <source>
        <dbReference type="EMBL" id="KAL2544722.1"/>
    </source>
</evidence>
<keyword evidence="3 12" id="KW-0349">Heme</keyword>
<dbReference type="GO" id="GO:0016020">
    <property type="term" value="C:membrane"/>
    <property type="evidence" value="ECO:0007669"/>
    <property type="project" value="UniProtKB-SubCell"/>
</dbReference>
<dbReference type="PANTHER" id="PTHR47953">
    <property type="entry name" value="OS08G0105600 PROTEIN"/>
    <property type="match status" value="1"/>
</dbReference>
<feature type="transmembrane region" description="Helical" evidence="14">
    <location>
        <begin position="6"/>
        <end position="25"/>
    </location>
</feature>
<comment type="cofactor">
    <cofactor evidence="12">
        <name>heme</name>
        <dbReference type="ChEBI" id="CHEBI:30413"/>
    </cofactor>
</comment>
<dbReference type="GO" id="GO:0046872">
    <property type="term" value="F:metal ion binding"/>
    <property type="evidence" value="ECO:0007669"/>
    <property type="project" value="UniProtKB-KW"/>
</dbReference>
<dbReference type="InterPro" id="IPR002401">
    <property type="entry name" value="Cyt_P450_E_grp-I"/>
</dbReference>
<gene>
    <name evidence="15" type="ORF">Fot_13955</name>
</gene>
<evidence type="ECO:0000256" key="13">
    <source>
        <dbReference type="RuleBase" id="RU000461"/>
    </source>
</evidence>
<dbReference type="PANTHER" id="PTHR47953:SF16">
    <property type="entry name" value="CYTOCHROME P450 71D8"/>
    <property type="match status" value="1"/>
</dbReference>
<dbReference type="GO" id="GO:0004497">
    <property type="term" value="F:monooxygenase activity"/>
    <property type="evidence" value="ECO:0007669"/>
    <property type="project" value="UniProtKB-KW"/>
</dbReference>
<dbReference type="InterPro" id="IPR036396">
    <property type="entry name" value="Cyt_P450_sf"/>
</dbReference>
<evidence type="ECO:0000256" key="12">
    <source>
        <dbReference type="PIRSR" id="PIRSR602401-1"/>
    </source>
</evidence>
<dbReference type="SUPFAM" id="SSF48264">
    <property type="entry name" value="Cytochrome P450"/>
    <property type="match status" value="1"/>
</dbReference>
<name>A0ABD1W4Y8_9LAMI</name>
<dbReference type="InterPro" id="IPR001128">
    <property type="entry name" value="Cyt_P450"/>
</dbReference>
<dbReference type="Proteomes" id="UP001604277">
    <property type="component" value="Unassembled WGS sequence"/>
</dbReference>
<feature type="binding site" description="axial binding residue" evidence="12">
    <location>
        <position position="446"/>
    </location>
    <ligand>
        <name>heme</name>
        <dbReference type="ChEBI" id="CHEBI:30413"/>
    </ligand>
    <ligandPart>
        <name>Fe</name>
        <dbReference type="ChEBI" id="CHEBI:18248"/>
    </ligandPart>
</feature>
<dbReference type="AlphaFoldDB" id="A0ABD1W4Y8"/>
<dbReference type="FunFam" id="1.10.630.10:FF:000043">
    <property type="entry name" value="Cytochrome P450 99A2"/>
    <property type="match status" value="1"/>
</dbReference>
<evidence type="ECO:0000256" key="9">
    <source>
        <dbReference type="ARBA" id="ARBA00023004"/>
    </source>
</evidence>
<dbReference type="PRINTS" id="PR00463">
    <property type="entry name" value="EP450I"/>
</dbReference>
<proteinExistence type="inferred from homology"/>
<dbReference type="InterPro" id="IPR017972">
    <property type="entry name" value="Cyt_P450_CS"/>
</dbReference>
<dbReference type="PROSITE" id="PS00086">
    <property type="entry name" value="CYTOCHROME_P450"/>
    <property type="match status" value="1"/>
</dbReference>
<dbReference type="Gene3D" id="1.10.630.10">
    <property type="entry name" value="Cytochrome P450"/>
    <property type="match status" value="1"/>
</dbReference>
<evidence type="ECO:0000256" key="3">
    <source>
        <dbReference type="ARBA" id="ARBA00022617"/>
    </source>
</evidence>
<keyword evidence="6" id="KW-0735">Signal-anchor</keyword>
<evidence type="ECO:0000256" key="14">
    <source>
        <dbReference type="SAM" id="Phobius"/>
    </source>
</evidence>
<dbReference type="EMBL" id="JBFOLJ010000004">
    <property type="protein sequence ID" value="KAL2544722.1"/>
    <property type="molecule type" value="Genomic_DNA"/>
</dbReference>
<reference evidence="16" key="1">
    <citation type="submission" date="2024-07" db="EMBL/GenBank/DDBJ databases">
        <title>Two chromosome-level genome assemblies of Korean endemic species Abeliophyllum distichum and Forsythia ovata (Oleaceae).</title>
        <authorList>
            <person name="Jang H."/>
        </authorList>
    </citation>
    <scope>NUCLEOTIDE SEQUENCE [LARGE SCALE GENOMIC DNA]</scope>
</reference>